<evidence type="ECO:0000256" key="7">
    <source>
        <dbReference type="ARBA" id="ARBA00023170"/>
    </source>
</evidence>
<dbReference type="NCBIfam" id="TIGR00064">
    <property type="entry name" value="ftsY"/>
    <property type="match status" value="1"/>
</dbReference>
<feature type="binding site" evidence="9">
    <location>
        <begin position="188"/>
        <end position="192"/>
    </location>
    <ligand>
        <name>GTP</name>
        <dbReference type="ChEBI" id="CHEBI:37565"/>
    </ligand>
</feature>
<organism evidence="13">
    <name type="scientific">Candidatus Improbicoccus pseudotrichonymphae</name>
    <dbReference type="NCBI Taxonomy" id="3033792"/>
    <lineage>
        <taxon>Bacteria</taxon>
        <taxon>Bacillati</taxon>
        <taxon>Bacillota</taxon>
        <taxon>Clostridia</taxon>
        <taxon>Candidatus Improbicoccus</taxon>
    </lineage>
</organism>
<evidence type="ECO:0000313" key="13">
    <source>
        <dbReference type="EMBL" id="BED91948.1"/>
    </source>
</evidence>
<dbReference type="GO" id="GO:0005525">
    <property type="term" value="F:GTP binding"/>
    <property type="evidence" value="ECO:0007669"/>
    <property type="project" value="UniProtKB-UniRule"/>
</dbReference>
<dbReference type="PANTHER" id="PTHR43134">
    <property type="entry name" value="SIGNAL RECOGNITION PARTICLE RECEPTOR SUBUNIT ALPHA"/>
    <property type="match status" value="1"/>
</dbReference>
<dbReference type="Gene3D" id="3.40.50.300">
    <property type="entry name" value="P-loop containing nucleotide triphosphate hydrolases"/>
    <property type="match status" value="1"/>
</dbReference>
<evidence type="ECO:0000256" key="8">
    <source>
        <dbReference type="ARBA" id="ARBA00048027"/>
    </source>
</evidence>
<evidence type="ECO:0000259" key="11">
    <source>
        <dbReference type="SMART" id="SM00962"/>
    </source>
</evidence>
<feature type="domain" description="AAA+ ATPase" evidence="10">
    <location>
        <begin position="99"/>
        <end position="277"/>
    </location>
</feature>
<reference evidence="13" key="1">
    <citation type="journal article" date="2023" name="ISME J.">
        <title>Emergence of putative energy parasites within Clostridia revealed by genome analysis of a novel endosymbiotic clade.</title>
        <authorList>
            <person name="Takahashi K."/>
            <person name="Kuwahara H."/>
            <person name="Horikawa Y."/>
            <person name="Izawa K."/>
            <person name="Kato D."/>
            <person name="Inagaki T."/>
            <person name="Yuki M."/>
            <person name="Ohkuma M."/>
            <person name="Hongoh Y."/>
        </authorList>
    </citation>
    <scope>NUCLEOTIDE SEQUENCE</scope>
    <source>
        <strain evidence="13">CfP3-15</strain>
    </source>
</reference>
<dbReference type="HAMAP" id="MF_00920">
    <property type="entry name" value="FtsY"/>
    <property type="match status" value="1"/>
</dbReference>
<dbReference type="Pfam" id="PF00448">
    <property type="entry name" value="SRP54"/>
    <property type="match status" value="1"/>
</dbReference>
<dbReference type="InterPro" id="IPR003593">
    <property type="entry name" value="AAA+_ATPase"/>
</dbReference>
<dbReference type="Pfam" id="PF02881">
    <property type="entry name" value="SRP54_N"/>
    <property type="match status" value="1"/>
</dbReference>
<keyword evidence="5 9" id="KW-0342">GTP-binding</keyword>
<dbReference type="SUPFAM" id="SSF47364">
    <property type="entry name" value="Domain of the SRP/SRP receptor G-proteins"/>
    <property type="match status" value="1"/>
</dbReference>
<dbReference type="FunFam" id="3.40.50.300:FF:000053">
    <property type="entry name" value="Signal recognition particle receptor FtsY"/>
    <property type="match status" value="1"/>
</dbReference>
<feature type="domain" description="SRP54-type proteins GTP-binding" evidence="11">
    <location>
        <begin position="100"/>
        <end position="299"/>
    </location>
</feature>
<dbReference type="AlphaFoldDB" id="A0AA48KX24"/>
<feature type="binding site" evidence="9">
    <location>
        <begin position="251"/>
        <end position="254"/>
    </location>
    <ligand>
        <name>GTP</name>
        <dbReference type="ChEBI" id="CHEBI:37565"/>
    </ligand>
</feature>
<protein>
    <recommendedName>
        <fullName evidence="9">Signal recognition particle receptor FtsY</fullName>
        <shortName evidence="9">SRP receptor</shortName>
        <ecNumber evidence="9">3.6.5.4</ecNumber>
    </recommendedName>
</protein>
<dbReference type="EMBL" id="AP027924">
    <property type="protein sequence ID" value="BED91948.1"/>
    <property type="molecule type" value="Genomic_DNA"/>
</dbReference>
<evidence type="ECO:0000256" key="4">
    <source>
        <dbReference type="ARBA" id="ARBA00022801"/>
    </source>
</evidence>
<evidence type="ECO:0000259" key="12">
    <source>
        <dbReference type="SMART" id="SM00963"/>
    </source>
</evidence>
<comment type="function">
    <text evidence="9">Involved in targeting and insertion of nascent membrane proteins into the cytoplasmic membrane. Acts as a receptor for the complex formed by the signal recognition particle (SRP) and the ribosome-nascent chain (RNC).</text>
</comment>
<dbReference type="KEGG" id="ips:CfP315_0505"/>
<dbReference type="PANTHER" id="PTHR43134:SF1">
    <property type="entry name" value="SIGNAL RECOGNITION PARTICLE RECEPTOR SUBUNIT ALPHA"/>
    <property type="match status" value="1"/>
</dbReference>
<accession>A0AA48KX24</accession>
<keyword evidence="2 9" id="KW-0963">Cytoplasm</keyword>
<dbReference type="InterPro" id="IPR004390">
    <property type="entry name" value="SR_rcpt_FtsY"/>
</dbReference>
<dbReference type="Gene3D" id="1.20.120.140">
    <property type="entry name" value="Signal recognition particle SRP54, nucleotide-binding domain"/>
    <property type="match status" value="1"/>
</dbReference>
<dbReference type="InterPro" id="IPR013822">
    <property type="entry name" value="Signal_recog_particl_SRP54_hlx"/>
</dbReference>
<comment type="subcellular location">
    <subcellularLocation>
        <location evidence="9">Cell membrane</location>
        <topology evidence="9">Peripheral membrane protein</topology>
        <orientation evidence="9">Cytoplasmic side</orientation>
    </subcellularLocation>
    <subcellularLocation>
        <location evidence="9">Cytoplasm</location>
    </subcellularLocation>
</comment>
<gene>
    <name evidence="9" type="primary">ftsY</name>
    <name evidence="13" type="ORF">CfP315_0505</name>
</gene>
<keyword evidence="3 9" id="KW-0547">Nucleotide-binding</keyword>
<evidence type="ECO:0000256" key="5">
    <source>
        <dbReference type="ARBA" id="ARBA00023134"/>
    </source>
</evidence>
<feature type="binding site" evidence="9">
    <location>
        <begin position="107"/>
        <end position="114"/>
    </location>
    <ligand>
        <name>GTP</name>
        <dbReference type="ChEBI" id="CHEBI:37565"/>
    </ligand>
</feature>
<evidence type="ECO:0000256" key="9">
    <source>
        <dbReference type="HAMAP-Rule" id="MF_00920"/>
    </source>
</evidence>
<proteinExistence type="inferred from homology"/>
<dbReference type="EC" id="3.6.5.4" evidence="9"/>
<keyword evidence="4 9" id="KW-0378">Hydrolase</keyword>
<dbReference type="InterPro" id="IPR036225">
    <property type="entry name" value="SRP/SRP_N"/>
</dbReference>
<dbReference type="FunFam" id="1.20.120.140:FF:000002">
    <property type="entry name" value="Signal recognition particle receptor FtsY"/>
    <property type="match status" value="1"/>
</dbReference>
<dbReference type="GO" id="GO:0006614">
    <property type="term" value="P:SRP-dependent cotranslational protein targeting to membrane"/>
    <property type="evidence" value="ECO:0007669"/>
    <property type="project" value="InterPro"/>
</dbReference>
<dbReference type="GO" id="GO:0003924">
    <property type="term" value="F:GTPase activity"/>
    <property type="evidence" value="ECO:0007669"/>
    <property type="project" value="UniProtKB-UniRule"/>
</dbReference>
<dbReference type="GO" id="GO:0005047">
    <property type="term" value="F:signal recognition particle binding"/>
    <property type="evidence" value="ECO:0007669"/>
    <property type="project" value="TreeGrafter"/>
</dbReference>
<dbReference type="GO" id="GO:0005886">
    <property type="term" value="C:plasma membrane"/>
    <property type="evidence" value="ECO:0007669"/>
    <property type="project" value="UniProtKB-SubCell"/>
</dbReference>
<sequence length="301" mass="33706">MNFFSKIKDCFKKTSEKFISGLESIFNSFKKIDEDFLNKLEEVLILSDISLKTASKIKDRLRNAVKSKNIEEPKEITEILKGIIVEILNGETKLNLDNSPSVILFSGINGSGKTTTLAKFGYKFKNDGKKVLFSAADTFRAAAVEQLDFWAKKIGCEITKKENSDPGTVIYESIERAKKENFDIVLCDTAGRLHNKENLMSELGKINRIIGKKLYENYESILVIDSNIGQNALVQASEFSKILKITGLILTKLDGTSKGGIAISIKDELDIPIKYICTGEKQEDLVEFNARSFCDAIFENK</sequence>
<keyword evidence="6 9" id="KW-0472">Membrane</keyword>
<comment type="similarity">
    <text evidence="9">Belongs to the GTP-binding SRP family. FtsY subfamily.</text>
</comment>
<keyword evidence="1 9" id="KW-1003">Cell membrane</keyword>
<evidence type="ECO:0000259" key="10">
    <source>
        <dbReference type="SMART" id="SM00382"/>
    </source>
</evidence>
<keyword evidence="7 9" id="KW-0675">Receptor</keyword>
<evidence type="ECO:0000256" key="2">
    <source>
        <dbReference type="ARBA" id="ARBA00022490"/>
    </source>
</evidence>
<evidence type="ECO:0000256" key="6">
    <source>
        <dbReference type="ARBA" id="ARBA00023136"/>
    </source>
</evidence>
<feature type="domain" description="Signal recognition particle SRP54 helical bundle" evidence="12">
    <location>
        <begin position="7"/>
        <end position="88"/>
    </location>
</feature>
<evidence type="ECO:0000256" key="1">
    <source>
        <dbReference type="ARBA" id="ARBA00022475"/>
    </source>
</evidence>
<dbReference type="SMART" id="SM00963">
    <property type="entry name" value="SRP54_N"/>
    <property type="match status" value="1"/>
</dbReference>
<comment type="subunit">
    <text evidence="9">Part of the signal recognition particle protein translocation system, which is composed of SRP and FtsY.</text>
</comment>
<evidence type="ECO:0000256" key="3">
    <source>
        <dbReference type="ARBA" id="ARBA00022741"/>
    </source>
</evidence>
<dbReference type="GO" id="GO:0005737">
    <property type="term" value="C:cytoplasm"/>
    <property type="evidence" value="ECO:0007669"/>
    <property type="project" value="UniProtKB-SubCell"/>
</dbReference>
<dbReference type="SMART" id="SM00382">
    <property type="entry name" value="AAA"/>
    <property type="match status" value="1"/>
</dbReference>
<comment type="catalytic activity">
    <reaction evidence="8 9">
        <text>GTP + H2O = GDP + phosphate + H(+)</text>
        <dbReference type="Rhea" id="RHEA:19669"/>
        <dbReference type="ChEBI" id="CHEBI:15377"/>
        <dbReference type="ChEBI" id="CHEBI:15378"/>
        <dbReference type="ChEBI" id="CHEBI:37565"/>
        <dbReference type="ChEBI" id="CHEBI:43474"/>
        <dbReference type="ChEBI" id="CHEBI:58189"/>
        <dbReference type="EC" id="3.6.5.4"/>
    </reaction>
</comment>
<dbReference type="Proteomes" id="UP001337580">
    <property type="component" value="Chromosome"/>
</dbReference>
<dbReference type="SMART" id="SM00962">
    <property type="entry name" value="SRP54"/>
    <property type="match status" value="1"/>
</dbReference>
<name>A0AA48KX24_9FIRM</name>
<dbReference type="InterPro" id="IPR000897">
    <property type="entry name" value="SRP54_GTPase_dom"/>
</dbReference>
<dbReference type="InterPro" id="IPR027417">
    <property type="entry name" value="P-loop_NTPase"/>
</dbReference>
<dbReference type="SUPFAM" id="SSF52540">
    <property type="entry name" value="P-loop containing nucleoside triphosphate hydrolases"/>
    <property type="match status" value="1"/>
</dbReference>
<dbReference type="InterPro" id="IPR042101">
    <property type="entry name" value="SRP54_N_sf"/>
</dbReference>
<dbReference type="CDD" id="cd17874">
    <property type="entry name" value="FtsY"/>
    <property type="match status" value="1"/>
</dbReference>